<evidence type="ECO:0000313" key="9">
    <source>
        <dbReference type="EMBL" id="MCL1123446.1"/>
    </source>
</evidence>
<evidence type="ECO:0000256" key="7">
    <source>
        <dbReference type="SAM" id="MobiDB-lite"/>
    </source>
</evidence>
<keyword evidence="1" id="KW-0645">Protease</keyword>
<evidence type="ECO:0000256" key="2">
    <source>
        <dbReference type="ARBA" id="ARBA00022801"/>
    </source>
</evidence>
<dbReference type="Pfam" id="PF22103">
    <property type="entry name" value="ElaD_SseL-like_N"/>
    <property type="match status" value="1"/>
</dbReference>
<evidence type="ECO:0000256" key="4">
    <source>
        <dbReference type="ARBA" id="ARBA00044952"/>
    </source>
</evidence>
<comment type="caution">
    <text evidence="9">The sequence shown here is derived from an EMBL/GenBank/DDBJ whole genome shotgun (WGS) entry which is preliminary data.</text>
</comment>
<dbReference type="InterPro" id="IPR054329">
    <property type="entry name" value="ElaD/SseL-like_N"/>
</dbReference>
<evidence type="ECO:0000256" key="3">
    <source>
        <dbReference type="ARBA" id="ARBA00022807"/>
    </source>
</evidence>
<evidence type="ECO:0000256" key="1">
    <source>
        <dbReference type="ARBA" id="ARBA00022670"/>
    </source>
</evidence>
<proteinExistence type="inferred from homology"/>
<sequence>MTTISPSATSFLHNIELDLSNSQLTDSNRFNDFNDLFCEDFVTSEDFLEGNFADTFETLKSFAKNNDPESVDILCQLTARSDELGKAATNALMEVRQLSEEGTHRRELIDNRCLNLYETCRNNEANYDFPQVKQLSKGMLNIILDTKLSTETILSEDTQDLMQLIAQPDIEPSQIRDLASLTGGEWQRYEANNQPIKGEVIERAFGARGDRNEISDNMSGISVGQMETDETETDTTSVTQSIVTSDTQSTATSRTSSLSSTTSVSSSFIPQQTAITPITLSETQSQMSDSLVGAFERLEIQSDISSDTNSSSMSSSLSSSVSVSTVSTDNPVDFNPMLMLQGQSLRAQNAPIVLLPKMTLSDLFRLTGEDVSNCERTNDLLMNKSELNNNDAELARTLHSELQSAQLEFLLNSQVPIQAVDNLSGVSEPVSQMSDEDKLILETLNLNKVRDYFHLIELTGESLENAPRATALLQSNQLKPMSNAHDFLNDPRVLMQVGDLNNIESLAEEQFRSGLFSTDGERRPPITIRSSYTLDETVIQSDGRWVDEPRQRTEGTYYAVKTIDSGDCSIASIGLDPNEVRTKHYAETMIQTIIQNGSVEQKEQLLFSLTGVQTAINEVEVTRLNAVSNATLESLLALDMTPVINRLVTSDVQLTPRELKLVAALGFNVKELRTESNVKQGLEHIINNGNIVEKQQLLLSLKNVATELRKAKESELLALISASVEDVPNLDMTILIERLSTPGLYLTPQELGLVAAKENMKLVLVGLTHQDIRKMDNFTDMQTVQTTTMTQELGDKNSQTVKHVLMSPNSPSINANKQTHFSTLQVIEENVTQLR</sequence>
<keyword evidence="3" id="KW-0788">Thiol protease</keyword>
<comment type="similarity">
    <text evidence="4">Belongs to the peptidase C79 family.</text>
</comment>
<evidence type="ECO:0000256" key="6">
    <source>
        <dbReference type="ARBA" id="ARBA00045004"/>
    </source>
</evidence>
<evidence type="ECO:0000313" key="10">
    <source>
        <dbReference type="Proteomes" id="UP001203423"/>
    </source>
</evidence>
<accession>A0ABT0L6Z4</accession>
<dbReference type="Proteomes" id="UP001203423">
    <property type="component" value="Unassembled WGS sequence"/>
</dbReference>
<reference evidence="9 10" key="1">
    <citation type="submission" date="2022-01" db="EMBL/GenBank/DDBJ databases">
        <title>Whole genome-based taxonomy of the Shewanellaceae.</title>
        <authorList>
            <person name="Martin-Rodriguez A.J."/>
        </authorList>
    </citation>
    <scope>NUCLEOTIDE SEQUENCE [LARGE SCALE GENOMIC DNA]</scope>
    <source>
        <strain evidence="9 10">DSM 17177</strain>
    </source>
</reference>
<feature type="compositionally biased region" description="Low complexity" evidence="7">
    <location>
        <begin position="244"/>
        <end position="263"/>
    </location>
</feature>
<feature type="domain" description="ElaD/SseL-like N-terminal" evidence="8">
    <location>
        <begin position="55"/>
        <end position="123"/>
    </location>
</feature>
<organism evidence="9 10">
    <name type="scientific">Shewanella surugensis</name>
    <dbReference type="NCBI Taxonomy" id="212020"/>
    <lineage>
        <taxon>Bacteria</taxon>
        <taxon>Pseudomonadati</taxon>
        <taxon>Pseudomonadota</taxon>
        <taxon>Gammaproteobacteria</taxon>
        <taxon>Alteromonadales</taxon>
        <taxon>Shewanellaceae</taxon>
        <taxon>Shewanella</taxon>
    </lineage>
</organism>
<keyword evidence="10" id="KW-1185">Reference proteome</keyword>
<name>A0ABT0L6Z4_9GAMM</name>
<evidence type="ECO:0000259" key="8">
    <source>
        <dbReference type="Pfam" id="PF22103"/>
    </source>
</evidence>
<dbReference type="EMBL" id="JAKIKS010000006">
    <property type="protein sequence ID" value="MCL1123446.1"/>
    <property type="molecule type" value="Genomic_DNA"/>
</dbReference>
<protein>
    <recommendedName>
        <fullName evidence="6">Deubiquitinating enzyme</fullName>
    </recommendedName>
    <alternativeName>
        <fullName evidence="5">Deubiquitinating protease</fullName>
    </alternativeName>
</protein>
<feature type="region of interest" description="Disordered" evidence="7">
    <location>
        <begin position="225"/>
        <end position="263"/>
    </location>
</feature>
<evidence type="ECO:0000256" key="5">
    <source>
        <dbReference type="ARBA" id="ARBA00044996"/>
    </source>
</evidence>
<gene>
    <name evidence="9" type="ORF">L2764_02850</name>
</gene>
<dbReference type="RefSeq" id="WP_248938733.1">
    <property type="nucleotide sequence ID" value="NZ_JAKIKS010000006.1"/>
</dbReference>
<keyword evidence="2" id="KW-0378">Hydrolase</keyword>